<dbReference type="OrthoDB" id="9805728at2"/>
<keyword evidence="4" id="KW-0378">Hydrolase</keyword>
<proteinExistence type="predicted"/>
<keyword evidence="1" id="KW-0732">Signal</keyword>
<protein>
    <submittedName>
        <fullName evidence="3">MBL fold metallo-hydrolase</fullName>
    </submittedName>
    <submittedName>
        <fullName evidence="4">Metal-dependent hydrolase</fullName>
    </submittedName>
</protein>
<feature type="chain" id="PRO_5013255357" evidence="1">
    <location>
        <begin position="29"/>
        <end position="353"/>
    </location>
</feature>
<evidence type="ECO:0000313" key="3">
    <source>
        <dbReference type="EMBL" id="MDW6003288.1"/>
    </source>
</evidence>
<evidence type="ECO:0000256" key="1">
    <source>
        <dbReference type="SAM" id="SignalP"/>
    </source>
</evidence>
<name>A0A1Y6IV55_9VIBR</name>
<dbReference type="InterPro" id="IPR036866">
    <property type="entry name" value="RibonucZ/Hydroxyglut_hydro"/>
</dbReference>
<dbReference type="Gene3D" id="3.60.15.10">
    <property type="entry name" value="Ribonuclease Z/Hydroxyacylglutathione hydrolase-like"/>
    <property type="match status" value="1"/>
</dbReference>
<dbReference type="GO" id="GO:0005737">
    <property type="term" value="C:cytoplasm"/>
    <property type="evidence" value="ECO:0007669"/>
    <property type="project" value="TreeGrafter"/>
</dbReference>
<evidence type="ECO:0000313" key="6">
    <source>
        <dbReference type="Proteomes" id="UP001283366"/>
    </source>
</evidence>
<dbReference type="EMBL" id="JAWRCO010000001">
    <property type="protein sequence ID" value="MDW6003288.1"/>
    <property type="molecule type" value="Genomic_DNA"/>
</dbReference>
<reference evidence="3 6" key="2">
    <citation type="submission" date="2023-11" db="EMBL/GenBank/DDBJ databases">
        <title>Plant-associative lifestyle of Vibrio porteresiae and its evolutionary dynamics.</title>
        <authorList>
            <person name="Rameshkumar N."/>
            <person name="Kirti K."/>
        </authorList>
    </citation>
    <scope>NUCLEOTIDE SEQUENCE [LARGE SCALE GENOMIC DNA]</scope>
    <source>
        <strain evidence="3 6">MSSRF38</strain>
    </source>
</reference>
<feature type="domain" description="Metallo-beta-lactamase" evidence="2">
    <location>
        <begin position="107"/>
        <end position="301"/>
    </location>
</feature>
<keyword evidence="6" id="KW-1185">Reference proteome</keyword>
<reference evidence="4 5" key="1">
    <citation type="submission" date="2017-05" db="EMBL/GenBank/DDBJ databases">
        <authorList>
            <person name="Song R."/>
            <person name="Chenine A.L."/>
            <person name="Ruprecht R.M."/>
        </authorList>
    </citation>
    <scope>NUCLEOTIDE SEQUENCE [LARGE SCALE GENOMIC DNA]</scope>
    <source>
        <strain evidence="4 5">CECT 7927</strain>
    </source>
</reference>
<dbReference type="RefSeq" id="WP_087479910.1">
    <property type="nucleotide sequence ID" value="NZ_AP024883.1"/>
</dbReference>
<evidence type="ECO:0000313" key="5">
    <source>
        <dbReference type="Proteomes" id="UP000196125"/>
    </source>
</evidence>
<dbReference type="PANTHER" id="PTHR15032:SF4">
    <property type="entry name" value="N-ACYL-PHOSPHATIDYLETHANOLAMINE-HYDROLYZING PHOSPHOLIPASE D"/>
    <property type="match status" value="1"/>
</dbReference>
<dbReference type="PANTHER" id="PTHR15032">
    <property type="entry name" value="N-ACYL-PHOSPHATIDYLETHANOLAMINE-HYDROLYZING PHOSPHOLIPASE D"/>
    <property type="match status" value="1"/>
</dbReference>
<gene>
    <name evidence="3" type="ORF">SBX37_10555</name>
    <name evidence="4" type="ORF">VIM7927_01161</name>
</gene>
<dbReference type="AlphaFoldDB" id="A0A1Y6IV55"/>
<dbReference type="Pfam" id="PF12706">
    <property type="entry name" value="Lactamase_B_2"/>
    <property type="match status" value="1"/>
</dbReference>
<accession>A0A1Y6IV55</accession>
<dbReference type="PROSITE" id="PS51257">
    <property type="entry name" value="PROKAR_LIPOPROTEIN"/>
    <property type="match status" value="1"/>
</dbReference>
<evidence type="ECO:0000313" key="4">
    <source>
        <dbReference type="EMBL" id="SMR99923.1"/>
    </source>
</evidence>
<dbReference type="SUPFAM" id="SSF56281">
    <property type="entry name" value="Metallo-hydrolase/oxidoreductase"/>
    <property type="match status" value="1"/>
</dbReference>
<dbReference type="GO" id="GO:0016787">
    <property type="term" value="F:hydrolase activity"/>
    <property type="evidence" value="ECO:0007669"/>
    <property type="project" value="UniProtKB-KW"/>
</dbReference>
<sequence length="353" mass="40032">MRNFRCSRTLFSSLSLSVLALFGCSASGQDIHTSPSEFANTEVQYQPGFSTYVTAFWNMLTSDVADLTPAAPIPLMPMTSQQLAHEDKDVIYRLGHSTVLMKLGKQWILTDPMFSQHASPVQWMGPERFHPAPIAIKDLPEIDMVLISHNHFDHLDEDSIVRLAPKVKQFLVPAQIGKILTDWGVAENKIQALNWWNTTQVGETQLIFTPSQHYSGRGMTDQNETLWGGWVILAPTHRIYFSGDSGYFHGFKQIGDQYGPFDVALLEDGQYNHSWPAIHLFPDEVVQATLDLKSKVVLPVHNSTFKLANHSWNEPLEQVYQISQQRGVTMVAPEFGQRYEIGQPLPVRRWWAQ</sequence>
<feature type="signal peptide" evidence="1">
    <location>
        <begin position="1"/>
        <end position="28"/>
    </location>
</feature>
<dbReference type="InterPro" id="IPR001279">
    <property type="entry name" value="Metallo-B-lactamas"/>
</dbReference>
<dbReference type="Proteomes" id="UP001283366">
    <property type="component" value="Unassembled WGS sequence"/>
</dbReference>
<dbReference type="Proteomes" id="UP000196125">
    <property type="component" value="Unassembled WGS sequence"/>
</dbReference>
<evidence type="ECO:0000259" key="2">
    <source>
        <dbReference type="Pfam" id="PF12706"/>
    </source>
</evidence>
<organism evidence="4 5">
    <name type="scientific">Vibrio mangrovi</name>
    <dbReference type="NCBI Taxonomy" id="474394"/>
    <lineage>
        <taxon>Bacteria</taxon>
        <taxon>Pseudomonadati</taxon>
        <taxon>Pseudomonadota</taxon>
        <taxon>Gammaproteobacteria</taxon>
        <taxon>Vibrionales</taxon>
        <taxon>Vibrionaceae</taxon>
        <taxon>Vibrio</taxon>
    </lineage>
</organism>
<dbReference type="EMBL" id="FXXI01000001">
    <property type="protein sequence ID" value="SMR99923.1"/>
    <property type="molecule type" value="Genomic_DNA"/>
</dbReference>